<proteinExistence type="predicted"/>
<gene>
    <name evidence="3" type="ORF">KE626_19980</name>
</gene>
<dbReference type="InterPro" id="IPR001667">
    <property type="entry name" value="DDH_dom"/>
</dbReference>
<accession>A0ABS5J330</accession>
<name>A0ABS5J330_9BACT</name>
<evidence type="ECO:0000313" key="4">
    <source>
        <dbReference type="Proteomes" id="UP000676386"/>
    </source>
</evidence>
<reference evidence="3 4" key="1">
    <citation type="submission" date="2021-04" db="EMBL/GenBank/DDBJ databases">
        <title>Chitinophaga sp. nov., isolated from the rhizosphere soil.</title>
        <authorList>
            <person name="He S."/>
        </authorList>
    </citation>
    <scope>NUCLEOTIDE SEQUENCE [LARGE SCALE GENOMIC DNA]</scope>
    <source>
        <strain evidence="3 4">2R12</strain>
    </source>
</reference>
<dbReference type="RefSeq" id="WP_211974706.1">
    <property type="nucleotide sequence ID" value="NZ_CBFHAM010000026.1"/>
</dbReference>
<protein>
    <submittedName>
        <fullName evidence="3">Bifunctional oligoribonuclease/PAP phosphatase NrnA</fullName>
    </submittedName>
</protein>
<evidence type="ECO:0000313" key="3">
    <source>
        <dbReference type="EMBL" id="MBS0029615.1"/>
    </source>
</evidence>
<comment type="caution">
    <text evidence="3">The sequence shown here is derived from an EMBL/GenBank/DDBJ whole genome shotgun (WGS) entry which is preliminary data.</text>
</comment>
<evidence type="ECO:0000259" key="2">
    <source>
        <dbReference type="Pfam" id="PF02272"/>
    </source>
</evidence>
<dbReference type="Pfam" id="PF02272">
    <property type="entry name" value="DHHA1"/>
    <property type="match status" value="1"/>
</dbReference>
<dbReference type="InterPro" id="IPR038763">
    <property type="entry name" value="DHH_sf"/>
</dbReference>
<dbReference type="PANTHER" id="PTHR47618:SF1">
    <property type="entry name" value="BIFUNCTIONAL OLIGORIBONUCLEASE AND PAP PHOSPHATASE NRNA"/>
    <property type="match status" value="1"/>
</dbReference>
<dbReference type="Gene3D" id="3.10.310.30">
    <property type="match status" value="1"/>
</dbReference>
<feature type="domain" description="DDH" evidence="1">
    <location>
        <begin position="16"/>
        <end position="167"/>
    </location>
</feature>
<dbReference type="EMBL" id="JAGTXB010000010">
    <property type="protein sequence ID" value="MBS0029615.1"/>
    <property type="molecule type" value="Genomic_DNA"/>
</dbReference>
<feature type="domain" description="DHHA1" evidence="2">
    <location>
        <begin position="244"/>
        <end position="328"/>
    </location>
</feature>
<evidence type="ECO:0000259" key="1">
    <source>
        <dbReference type="Pfam" id="PF01368"/>
    </source>
</evidence>
<dbReference type="Proteomes" id="UP000676386">
    <property type="component" value="Unassembled WGS sequence"/>
</dbReference>
<keyword evidence="4" id="KW-1185">Reference proteome</keyword>
<dbReference type="Gene3D" id="3.90.1640.10">
    <property type="entry name" value="inorganic pyrophosphatase (n-terminal core)"/>
    <property type="match status" value="1"/>
</dbReference>
<dbReference type="Pfam" id="PF01368">
    <property type="entry name" value="DHH"/>
    <property type="match status" value="1"/>
</dbReference>
<dbReference type="InterPro" id="IPR051319">
    <property type="entry name" value="Oligoribo/pAp-PDE_c-di-AMP_PDE"/>
</dbReference>
<organism evidence="3 4">
    <name type="scientific">Chitinophaga hostae</name>
    <dbReference type="NCBI Taxonomy" id="2831022"/>
    <lineage>
        <taxon>Bacteria</taxon>
        <taxon>Pseudomonadati</taxon>
        <taxon>Bacteroidota</taxon>
        <taxon>Chitinophagia</taxon>
        <taxon>Chitinophagales</taxon>
        <taxon>Chitinophagaceae</taxon>
        <taxon>Chitinophaga</taxon>
    </lineage>
</organism>
<dbReference type="PANTHER" id="PTHR47618">
    <property type="entry name" value="BIFUNCTIONAL OLIGORIBONUCLEASE AND PAP PHOSPHATASE NRNA"/>
    <property type="match status" value="1"/>
</dbReference>
<sequence length="334" mass="37860">MKSIEEIKPLLESPKKVVITMHQKPDADAMGSSLAMYHYLLQKGHQVTVISPTNFPDFLKWMPGADFVIDYESSTDRAIEALKGIDLLFCLDFNALYRTKNLAPHLEKLDCIKILIDHHLEPQPNFDYGISDTKASSTAQLVYETIYKLGDEQYINLEIAQCIYAGTVTDTGSFRFASTSAAVHRMVADLMERGLRHEVIHQAIYDNFLENRLRFLGHSLLNRMEVFYEYNTAMLAIPYSDLKRFDLQTGDTEGLVNFLLSIQGIKMAALVIDRNSEVKLSFRSKGDFDVNTFARKYFDGGGHFNASGGRSTDSLEKTVDRFIKAIEENEALLQ</sequence>
<dbReference type="InterPro" id="IPR003156">
    <property type="entry name" value="DHHA1_dom"/>
</dbReference>
<dbReference type="SUPFAM" id="SSF64182">
    <property type="entry name" value="DHH phosphoesterases"/>
    <property type="match status" value="1"/>
</dbReference>